<dbReference type="STRING" id="1381081.BIY22_08735"/>
<dbReference type="Proteomes" id="UP000186313">
    <property type="component" value="Unassembled WGS sequence"/>
</dbReference>
<protein>
    <recommendedName>
        <fullName evidence="1">CD-NTase-associated protein 12/Pycsar effector protein TIR domain-containing protein</fullName>
    </recommendedName>
</protein>
<proteinExistence type="predicted"/>
<dbReference type="GO" id="GO:0050135">
    <property type="term" value="F:NADP+ nucleosidase activity"/>
    <property type="evidence" value="ECO:0007669"/>
    <property type="project" value="InterPro"/>
</dbReference>
<dbReference type="EMBL" id="MJMJ01000023">
    <property type="protein sequence ID" value="OLQ88240.1"/>
    <property type="molecule type" value="Genomic_DNA"/>
</dbReference>
<organism evidence="2 3">
    <name type="scientific">Vibrio panuliri</name>
    <dbReference type="NCBI Taxonomy" id="1381081"/>
    <lineage>
        <taxon>Bacteria</taxon>
        <taxon>Pseudomonadati</taxon>
        <taxon>Pseudomonadota</taxon>
        <taxon>Gammaproteobacteria</taxon>
        <taxon>Vibrionales</taxon>
        <taxon>Vibrionaceae</taxon>
        <taxon>Vibrio</taxon>
    </lineage>
</organism>
<comment type="caution">
    <text evidence="2">The sequence shown here is derived from an EMBL/GenBank/DDBJ whole genome shotgun (WGS) entry which is preliminary data.</text>
</comment>
<dbReference type="SUPFAM" id="SSF46785">
    <property type="entry name" value="Winged helix' DNA-binding domain"/>
    <property type="match status" value="1"/>
</dbReference>
<sequence>MRKPRLFIASSLESLPIAEAVNVNLDHDFEVTIWKNGTFKLSSSTIDDLVEKSSTVDFALFIFTPDDITSIRSRKEHVVRDNVIFEMGLFVGAIGKSRSFILKPRNIDMHLPTDLLGVTPADYDSTRSDNDLVSATNRACSLIKSEVERLGLINHVALSENRIIVANPVTYELKDKDYHFLAECLKSQTTNPEGISFYNIYNGLKGVKESVLHVSLIKLERMGLISKCVETDEQGYDYYAYSITELGVDELLKNEEKLEPKIIYNKPPMDFDSDIPF</sequence>
<dbReference type="InterPro" id="IPR036390">
    <property type="entry name" value="WH_DNA-bd_sf"/>
</dbReference>
<dbReference type="InterPro" id="IPR019302">
    <property type="entry name" value="CAP12/PCTIR_TIR_dom"/>
</dbReference>
<dbReference type="AlphaFoldDB" id="A0A1Q9HF13"/>
<dbReference type="Pfam" id="PF10137">
    <property type="entry name" value="CAP12-PCTIR_TIR"/>
    <property type="match status" value="1"/>
</dbReference>
<reference evidence="2 3" key="1">
    <citation type="submission" date="2016-09" db="EMBL/GenBank/DDBJ databases">
        <title>Genomic Taxonomy of the Vibrionaceae.</title>
        <authorList>
            <person name="Gonzalez-Castillo A."/>
            <person name="Gomez-Gil B."/>
            <person name="Enciso-Ibarra K."/>
        </authorList>
    </citation>
    <scope>NUCLEOTIDE SEQUENCE [LARGE SCALE GENOMIC DNA]</scope>
    <source>
        <strain evidence="2 3">CAIM 703</strain>
    </source>
</reference>
<evidence type="ECO:0000259" key="1">
    <source>
        <dbReference type="Pfam" id="PF10137"/>
    </source>
</evidence>
<name>A0A1Q9HF13_9VIBR</name>
<dbReference type="RefSeq" id="WP_075709409.1">
    <property type="nucleotide sequence ID" value="NZ_MJMJ01000023.1"/>
</dbReference>
<evidence type="ECO:0000313" key="3">
    <source>
        <dbReference type="Proteomes" id="UP000186313"/>
    </source>
</evidence>
<accession>A0A1Q9HF13</accession>
<dbReference type="OrthoDB" id="5497289at2"/>
<evidence type="ECO:0000313" key="2">
    <source>
        <dbReference type="EMBL" id="OLQ88240.1"/>
    </source>
</evidence>
<gene>
    <name evidence="2" type="ORF">BIY22_08735</name>
</gene>
<feature type="domain" description="CD-NTase-associated protein 12/Pycsar effector protein TIR" evidence="1">
    <location>
        <begin position="5"/>
        <end position="124"/>
    </location>
</feature>